<feature type="domain" description="ABC transporter" evidence="5">
    <location>
        <begin position="2"/>
        <end position="229"/>
    </location>
</feature>
<accession>U5QNJ5</accession>
<evidence type="ECO:0000256" key="3">
    <source>
        <dbReference type="ARBA" id="ARBA00022741"/>
    </source>
</evidence>
<keyword evidence="2" id="KW-0813">Transport</keyword>
<dbReference type="OrthoDB" id="505485at2"/>
<keyword evidence="7" id="KW-1185">Reference proteome</keyword>
<dbReference type="PANTHER" id="PTHR43335:SF2">
    <property type="entry name" value="ABC TRANSPORTER, ATP-BINDING PROTEIN"/>
    <property type="match status" value="1"/>
</dbReference>
<dbReference type="PANTHER" id="PTHR43335">
    <property type="entry name" value="ABC TRANSPORTER, ATP-BINDING PROTEIN"/>
    <property type="match status" value="1"/>
</dbReference>
<keyword evidence="3" id="KW-0547">Nucleotide-binding</keyword>
<dbReference type="PROSITE" id="PS00211">
    <property type="entry name" value="ABC_TRANSPORTER_1"/>
    <property type="match status" value="1"/>
</dbReference>
<dbReference type="GO" id="GO:0005524">
    <property type="term" value="F:ATP binding"/>
    <property type="evidence" value="ECO:0007669"/>
    <property type="project" value="UniProtKB-KW"/>
</dbReference>
<evidence type="ECO:0000313" key="7">
    <source>
        <dbReference type="Proteomes" id="UP000017396"/>
    </source>
</evidence>
<dbReference type="PROSITE" id="PS50893">
    <property type="entry name" value="ABC_TRANSPORTER_2"/>
    <property type="match status" value="1"/>
</dbReference>
<dbReference type="CDD" id="cd03264">
    <property type="entry name" value="ABC_drug_resistance_like"/>
    <property type="match status" value="1"/>
</dbReference>
<dbReference type="KEGG" id="glj:GKIL_4250"/>
<dbReference type="InterPro" id="IPR017871">
    <property type="entry name" value="ABC_transporter-like_CS"/>
</dbReference>
<name>U5QNJ5_GLOK1</name>
<dbReference type="SMART" id="SM00382">
    <property type="entry name" value="AAA"/>
    <property type="match status" value="1"/>
</dbReference>
<keyword evidence="4 6" id="KW-0067">ATP-binding</keyword>
<evidence type="ECO:0000256" key="1">
    <source>
        <dbReference type="ARBA" id="ARBA00005417"/>
    </source>
</evidence>
<evidence type="ECO:0000259" key="5">
    <source>
        <dbReference type="PROSITE" id="PS50893"/>
    </source>
</evidence>
<organism evidence="6 7">
    <name type="scientific">Gloeobacter kilaueensis (strain ATCC BAA-2537 / CCAP 1431/1 / ULC 316 / JS1)</name>
    <dbReference type="NCBI Taxonomy" id="1183438"/>
    <lineage>
        <taxon>Bacteria</taxon>
        <taxon>Bacillati</taxon>
        <taxon>Cyanobacteriota</taxon>
        <taxon>Cyanophyceae</taxon>
        <taxon>Gloeobacterales</taxon>
        <taxon>Gloeobacteraceae</taxon>
        <taxon>Gloeobacter</taxon>
    </lineage>
</organism>
<dbReference type="eggNOG" id="COG1131">
    <property type="taxonomic scope" value="Bacteria"/>
</dbReference>
<dbReference type="InterPro" id="IPR027417">
    <property type="entry name" value="P-loop_NTPase"/>
</dbReference>
<gene>
    <name evidence="6" type="primary">glnQ</name>
    <name evidence="6" type="ORF">GKIL_4250</name>
</gene>
<dbReference type="HOGENOM" id="CLU_000604_1_2_3"/>
<dbReference type="GO" id="GO:0016887">
    <property type="term" value="F:ATP hydrolysis activity"/>
    <property type="evidence" value="ECO:0007669"/>
    <property type="project" value="InterPro"/>
</dbReference>
<dbReference type="InterPro" id="IPR003593">
    <property type="entry name" value="AAA+_ATPase"/>
</dbReference>
<dbReference type="Pfam" id="PF00005">
    <property type="entry name" value="ABC_tran"/>
    <property type="match status" value="1"/>
</dbReference>
<dbReference type="InterPro" id="IPR003439">
    <property type="entry name" value="ABC_transporter-like_ATP-bd"/>
</dbReference>
<sequence length="293" mass="32025">MLILENLSKCYKSSQQPAVAGVFLEIKTGVLGLLGSNGAGKTTLLQMLATVTPPTSGRIFFRDVDVVAQPDFLRQKLGYLPQNFGVYSSLTALEFLSYFAALKGISSRNRPMELLELVNLHDVSHRPAGTFSGGMKQRLGIAVALLNEPEVLIVDEPTAGLDPEERNRFKSILSRIGSERIVVFSTHIVSDIETVASEVAVLHKGRIIECASPEVLIDRARGQVWQAVIPSQQLPEVQTRYKVSSVVQKAEGVHLRLVCPQKPLEDAHLVEPTLEEAFLAINEPLASTGYVSI</sequence>
<dbReference type="Proteomes" id="UP000017396">
    <property type="component" value="Chromosome"/>
</dbReference>
<dbReference type="AlphaFoldDB" id="U5QNJ5"/>
<proteinExistence type="inferred from homology"/>
<dbReference type="STRING" id="1183438.GKIL_4250"/>
<comment type="similarity">
    <text evidence="1">Belongs to the ABC transporter superfamily.</text>
</comment>
<evidence type="ECO:0000313" key="6">
    <source>
        <dbReference type="EMBL" id="AGY60496.1"/>
    </source>
</evidence>
<reference evidence="6 7" key="1">
    <citation type="journal article" date="2013" name="PLoS ONE">
        <title>Cultivation and Complete Genome Sequencing of Gloeobacter kilaueensis sp. nov., from a Lava Cave in Kilauea Caldera, Hawai'i.</title>
        <authorList>
            <person name="Saw J.H."/>
            <person name="Schatz M."/>
            <person name="Brown M.V."/>
            <person name="Kunkel D.D."/>
            <person name="Foster J.S."/>
            <person name="Shick H."/>
            <person name="Christensen S."/>
            <person name="Hou S."/>
            <person name="Wan X."/>
            <person name="Donachie S.P."/>
        </authorList>
    </citation>
    <scope>NUCLEOTIDE SEQUENCE [LARGE SCALE GENOMIC DNA]</scope>
    <source>
        <strain evidence="7">JS</strain>
    </source>
</reference>
<protein>
    <submittedName>
        <fullName evidence="6">Glutamine ABC transporter ATP-binding protein</fullName>
    </submittedName>
</protein>
<dbReference type="RefSeq" id="WP_023175854.1">
    <property type="nucleotide sequence ID" value="NC_022600.1"/>
</dbReference>
<evidence type="ECO:0000256" key="2">
    <source>
        <dbReference type="ARBA" id="ARBA00022448"/>
    </source>
</evidence>
<dbReference type="SUPFAM" id="SSF52540">
    <property type="entry name" value="P-loop containing nucleoside triphosphate hydrolases"/>
    <property type="match status" value="1"/>
</dbReference>
<dbReference type="Gene3D" id="3.40.50.300">
    <property type="entry name" value="P-loop containing nucleotide triphosphate hydrolases"/>
    <property type="match status" value="1"/>
</dbReference>
<dbReference type="EMBL" id="CP003587">
    <property type="protein sequence ID" value="AGY60496.1"/>
    <property type="molecule type" value="Genomic_DNA"/>
</dbReference>
<evidence type="ECO:0000256" key="4">
    <source>
        <dbReference type="ARBA" id="ARBA00022840"/>
    </source>
</evidence>